<dbReference type="AlphaFoldDB" id="A0AAV2JEB4"/>
<feature type="region of interest" description="Disordered" evidence="1">
    <location>
        <begin position="132"/>
        <end position="167"/>
    </location>
</feature>
<reference evidence="2 3" key="1">
    <citation type="submission" date="2024-04" db="EMBL/GenBank/DDBJ databases">
        <authorList>
            <person name="Waldvogel A.-M."/>
            <person name="Schoenle A."/>
        </authorList>
    </citation>
    <scope>NUCLEOTIDE SEQUENCE [LARGE SCALE GENOMIC DNA]</scope>
</reference>
<feature type="compositionally biased region" description="Basic and acidic residues" evidence="1">
    <location>
        <begin position="154"/>
        <end position="167"/>
    </location>
</feature>
<protein>
    <submittedName>
        <fullName evidence="2">Uncharacterized protein</fullName>
    </submittedName>
</protein>
<name>A0AAV2JEB4_KNICA</name>
<feature type="region of interest" description="Disordered" evidence="1">
    <location>
        <begin position="1"/>
        <end position="25"/>
    </location>
</feature>
<organism evidence="2 3">
    <name type="scientific">Knipowitschia caucasica</name>
    <name type="common">Caucasian dwarf goby</name>
    <name type="synonym">Pomatoschistus caucasicus</name>
    <dbReference type="NCBI Taxonomy" id="637954"/>
    <lineage>
        <taxon>Eukaryota</taxon>
        <taxon>Metazoa</taxon>
        <taxon>Chordata</taxon>
        <taxon>Craniata</taxon>
        <taxon>Vertebrata</taxon>
        <taxon>Euteleostomi</taxon>
        <taxon>Actinopterygii</taxon>
        <taxon>Neopterygii</taxon>
        <taxon>Teleostei</taxon>
        <taxon>Neoteleostei</taxon>
        <taxon>Acanthomorphata</taxon>
        <taxon>Gobiaria</taxon>
        <taxon>Gobiiformes</taxon>
        <taxon>Gobioidei</taxon>
        <taxon>Gobiidae</taxon>
        <taxon>Gobiinae</taxon>
        <taxon>Knipowitschia</taxon>
    </lineage>
</organism>
<dbReference type="Proteomes" id="UP001497482">
    <property type="component" value="Chromosome 12"/>
</dbReference>
<evidence type="ECO:0000313" key="3">
    <source>
        <dbReference type="Proteomes" id="UP001497482"/>
    </source>
</evidence>
<proteinExistence type="predicted"/>
<sequence length="167" mass="18877">MEMVCQVGPDAAAASSHKTETEPFFPNANKRLATPLVTAATSKQTCSQIHSTVYATERRRPDIMHTIQTLALLPHTELEHKHMSIDDKSVPWPFQLLHEHSFLLLSAVACMLLSPSARSVLLLESSFTAQHQRLPHSSTRGMNGEKRRKRHTESRREERALAEIRAY</sequence>
<keyword evidence="3" id="KW-1185">Reference proteome</keyword>
<evidence type="ECO:0000256" key="1">
    <source>
        <dbReference type="SAM" id="MobiDB-lite"/>
    </source>
</evidence>
<gene>
    <name evidence="2" type="ORF">KC01_LOCUS6764</name>
</gene>
<evidence type="ECO:0000313" key="2">
    <source>
        <dbReference type="EMBL" id="CAL1575133.1"/>
    </source>
</evidence>
<accession>A0AAV2JEB4</accession>
<feature type="compositionally biased region" description="Polar residues" evidence="1">
    <location>
        <begin position="132"/>
        <end position="141"/>
    </location>
</feature>
<dbReference type="EMBL" id="OZ035834">
    <property type="protein sequence ID" value="CAL1575133.1"/>
    <property type="molecule type" value="Genomic_DNA"/>
</dbReference>